<protein>
    <submittedName>
        <fullName evidence="2">Uncharacterized protein</fullName>
    </submittedName>
</protein>
<reference evidence="2" key="1">
    <citation type="submission" date="2018-02" db="EMBL/GenBank/DDBJ databases">
        <title>Rhizophora mucronata_Transcriptome.</title>
        <authorList>
            <person name="Meera S.P."/>
            <person name="Sreeshan A."/>
            <person name="Augustine A."/>
        </authorList>
    </citation>
    <scope>NUCLEOTIDE SEQUENCE</scope>
    <source>
        <tissue evidence="2">Leaf</tissue>
    </source>
</reference>
<feature type="region of interest" description="Disordered" evidence="1">
    <location>
        <begin position="1"/>
        <end position="23"/>
    </location>
</feature>
<name>A0A2P2KID3_RHIMU</name>
<evidence type="ECO:0000313" key="2">
    <source>
        <dbReference type="EMBL" id="MBX05477.1"/>
    </source>
</evidence>
<sequence>MPQKEKNKTENQISNSNTRFKDL</sequence>
<evidence type="ECO:0000256" key="1">
    <source>
        <dbReference type="SAM" id="MobiDB-lite"/>
    </source>
</evidence>
<dbReference type="AlphaFoldDB" id="A0A2P2KID3"/>
<dbReference type="EMBL" id="GGEC01024993">
    <property type="protein sequence ID" value="MBX05477.1"/>
    <property type="molecule type" value="Transcribed_RNA"/>
</dbReference>
<accession>A0A2P2KID3</accession>
<dbReference type="EMBL" id="GGEC01024996">
    <property type="protein sequence ID" value="MBX05480.1"/>
    <property type="molecule type" value="Transcribed_RNA"/>
</dbReference>
<proteinExistence type="predicted"/>
<organism evidence="2">
    <name type="scientific">Rhizophora mucronata</name>
    <name type="common">Asiatic mangrove</name>
    <dbReference type="NCBI Taxonomy" id="61149"/>
    <lineage>
        <taxon>Eukaryota</taxon>
        <taxon>Viridiplantae</taxon>
        <taxon>Streptophyta</taxon>
        <taxon>Embryophyta</taxon>
        <taxon>Tracheophyta</taxon>
        <taxon>Spermatophyta</taxon>
        <taxon>Magnoliopsida</taxon>
        <taxon>eudicotyledons</taxon>
        <taxon>Gunneridae</taxon>
        <taxon>Pentapetalae</taxon>
        <taxon>rosids</taxon>
        <taxon>fabids</taxon>
        <taxon>Malpighiales</taxon>
        <taxon>Rhizophoraceae</taxon>
        <taxon>Rhizophora</taxon>
    </lineage>
</organism>
<feature type="compositionally biased region" description="Polar residues" evidence="1">
    <location>
        <begin position="10"/>
        <end position="23"/>
    </location>
</feature>